<keyword evidence="5" id="KW-0547">Nucleotide-binding</keyword>
<keyword evidence="4 10" id="KW-0812">Transmembrane</keyword>
<evidence type="ECO:0000256" key="2">
    <source>
        <dbReference type="ARBA" id="ARBA00022448"/>
    </source>
</evidence>
<dbReference type="InterPro" id="IPR003593">
    <property type="entry name" value="AAA+_ATPase"/>
</dbReference>
<evidence type="ECO:0000256" key="8">
    <source>
        <dbReference type="ARBA" id="ARBA00023136"/>
    </source>
</evidence>
<proteinExistence type="predicted"/>
<evidence type="ECO:0000256" key="6">
    <source>
        <dbReference type="ARBA" id="ARBA00022840"/>
    </source>
</evidence>
<evidence type="ECO:0000259" key="11">
    <source>
        <dbReference type="PROSITE" id="PS50893"/>
    </source>
</evidence>
<feature type="transmembrane region" description="Helical" evidence="10">
    <location>
        <begin position="183"/>
        <end position="201"/>
    </location>
</feature>
<dbReference type="GO" id="GO:0015421">
    <property type="term" value="F:ABC-type oligopeptide transporter activity"/>
    <property type="evidence" value="ECO:0007669"/>
    <property type="project" value="TreeGrafter"/>
</dbReference>
<gene>
    <name evidence="13" type="ORF">GCM10010995_06770</name>
</gene>
<feature type="transmembrane region" description="Helical" evidence="10">
    <location>
        <begin position="74"/>
        <end position="94"/>
    </location>
</feature>
<evidence type="ECO:0000256" key="5">
    <source>
        <dbReference type="ARBA" id="ARBA00022741"/>
    </source>
</evidence>
<feature type="domain" description="ABC transmembrane type-1" evidence="12">
    <location>
        <begin position="58"/>
        <end position="326"/>
    </location>
</feature>
<keyword evidence="14" id="KW-1185">Reference proteome</keyword>
<reference evidence="13" key="2">
    <citation type="submission" date="2020-09" db="EMBL/GenBank/DDBJ databases">
        <authorList>
            <person name="Sun Q."/>
            <person name="Zhou Y."/>
        </authorList>
    </citation>
    <scope>NUCLEOTIDE SEQUENCE</scope>
    <source>
        <strain evidence="13">CGMCC 1.15758</strain>
    </source>
</reference>
<feature type="region of interest" description="Disordered" evidence="9">
    <location>
        <begin position="349"/>
        <end position="375"/>
    </location>
</feature>
<evidence type="ECO:0000256" key="3">
    <source>
        <dbReference type="ARBA" id="ARBA00022475"/>
    </source>
</evidence>
<protein>
    <recommendedName>
        <fullName evidence="15">ABC transporter ATP-binding protein</fullName>
    </recommendedName>
</protein>
<dbReference type="InterPro" id="IPR027417">
    <property type="entry name" value="P-loop_NTPase"/>
</dbReference>
<dbReference type="FunFam" id="3.40.50.300:FF:000299">
    <property type="entry name" value="ABC transporter ATP-binding protein/permease"/>
    <property type="match status" value="1"/>
</dbReference>
<keyword evidence="8 10" id="KW-0472">Membrane</keyword>
<feature type="transmembrane region" description="Helical" evidence="10">
    <location>
        <begin position="154"/>
        <end position="177"/>
    </location>
</feature>
<comment type="subcellular location">
    <subcellularLocation>
        <location evidence="1">Cell membrane</location>
        <topology evidence="1">Multi-pass membrane protein</topology>
    </subcellularLocation>
</comment>
<dbReference type="GO" id="GO:0005524">
    <property type="term" value="F:ATP binding"/>
    <property type="evidence" value="ECO:0007669"/>
    <property type="project" value="UniProtKB-KW"/>
</dbReference>
<dbReference type="SUPFAM" id="SSF90123">
    <property type="entry name" value="ABC transporter transmembrane region"/>
    <property type="match status" value="1"/>
</dbReference>
<evidence type="ECO:0000313" key="14">
    <source>
        <dbReference type="Proteomes" id="UP000636949"/>
    </source>
</evidence>
<sequence length="643" mass="73421">MQNIPEIKEIKEVKGKQEMQRRYITSPMKFILLFATKQQSVFICQALLCLVWSLKESMFPYFLKKAVDNVYANPTDIMVLVYPLGWLVIIWVAMECAMRIQGMLSIYAFPRFRQSIRTYLFTQICHVKYTQFIKNHVGEYTEHINNTPSACHRVLEIVILHFVSIFGALIVAIILLFGVHICFAIALLLWISVHLSIVKLINPQIAHYGDLHAQSVTKLSGQVNDVFANFLPMKWYRKEHYEIERFENNQLHEVENAYLAQRCFEKMRLYQSMSAILYMTVMALLMLWLWSQQLISIGDLLLVPMLSFSSVGMIWWLTQELSMLYRELNRIRFSLQFVNSLTAMADRKEEQKVNVKNNKNNKDDKDNRDNESNKNEALKDLQVKLTIGDDDIAVNHASIACVDVSFNYQDKVILKNFNLQLGKQCHLAIVGMSGSGKSTLIKLITGILQPQKGKIYLNGNDISTLDSSLIGRLIAVVPQEPILFNRSIFDNIHYGRLFASPDEVFNAAKLALCDQFIERFDSQYHTIVGEGGVQLSIGQKQRIMIARAILSKAKIVILDEPTASLDVMTETFLIKTLKVALKDKIVLLISHRINALALVDSIMVLNAGEVIETGSLEQLHHSKGVFYQMFGQGQESSFSDESV</sequence>
<dbReference type="SUPFAM" id="SSF52540">
    <property type="entry name" value="P-loop containing nucleoside triphosphate hydrolases"/>
    <property type="match status" value="1"/>
</dbReference>
<feature type="domain" description="ABC transporter" evidence="11">
    <location>
        <begin position="399"/>
        <end position="632"/>
    </location>
</feature>
<feature type="transmembrane region" description="Helical" evidence="10">
    <location>
        <begin position="30"/>
        <end position="54"/>
    </location>
</feature>
<dbReference type="Proteomes" id="UP000636949">
    <property type="component" value="Unassembled WGS sequence"/>
</dbReference>
<dbReference type="InterPro" id="IPR011527">
    <property type="entry name" value="ABC1_TM_dom"/>
</dbReference>
<keyword evidence="7 10" id="KW-1133">Transmembrane helix</keyword>
<dbReference type="PROSITE" id="PS50929">
    <property type="entry name" value="ABC_TM1F"/>
    <property type="match status" value="1"/>
</dbReference>
<evidence type="ECO:0000259" key="12">
    <source>
        <dbReference type="PROSITE" id="PS50929"/>
    </source>
</evidence>
<comment type="caution">
    <text evidence="13">The sequence shown here is derived from an EMBL/GenBank/DDBJ whole genome shotgun (WGS) entry which is preliminary data.</text>
</comment>
<keyword evidence="3" id="KW-1003">Cell membrane</keyword>
<dbReference type="InterPro" id="IPR003439">
    <property type="entry name" value="ABC_transporter-like_ATP-bd"/>
</dbReference>
<dbReference type="InterPro" id="IPR039421">
    <property type="entry name" value="Type_1_exporter"/>
</dbReference>
<dbReference type="Gene3D" id="1.20.1560.10">
    <property type="entry name" value="ABC transporter type 1, transmembrane domain"/>
    <property type="match status" value="1"/>
</dbReference>
<keyword evidence="6" id="KW-0067">ATP-binding</keyword>
<dbReference type="PROSITE" id="PS50893">
    <property type="entry name" value="ABC_TRANSPORTER_2"/>
    <property type="match status" value="1"/>
</dbReference>
<keyword evidence="2" id="KW-0813">Transport</keyword>
<dbReference type="InterPro" id="IPR036640">
    <property type="entry name" value="ABC1_TM_sf"/>
</dbReference>
<evidence type="ECO:0008006" key="15">
    <source>
        <dbReference type="Google" id="ProtNLM"/>
    </source>
</evidence>
<feature type="transmembrane region" description="Helical" evidence="10">
    <location>
        <begin position="296"/>
        <end position="317"/>
    </location>
</feature>
<evidence type="ECO:0000256" key="7">
    <source>
        <dbReference type="ARBA" id="ARBA00022989"/>
    </source>
</evidence>
<dbReference type="PANTHER" id="PTHR43394">
    <property type="entry name" value="ATP-DEPENDENT PERMEASE MDL1, MITOCHONDRIAL"/>
    <property type="match status" value="1"/>
</dbReference>
<dbReference type="Pfam" id="PF00664">
    <property type="entry name" value="ABC_membrane"/>
    <property type="match status" value="1"/>
</dbReference>
<dbReference type="EMBL" id="BMJS01000005">
    <property type="protein sequence ID" value="GGF92257.1"/>
    <property type="molecule type" value="Genomic_DNA"/>
</dbReference>
<evidence type="ECO:0000256" key="9">
    <source>
        <dbReference type="SAM" id="MobiDB-lite"/>
    </source>
</evidence>
<evidence type="ECO:0000256" key="4">
    <source>
        <dbReference type="ARBA" id="ARBA00022692"/>
    </source>
</evidence>
<dbReference type="PANTHER" id="PTHR43394:SF1">
    <property type="entry name" value="ATP-BINDING CASSETTE SUB-FAMILY B MEMBER 10, MITOCHONDRIAL"/>
    <property type="match status" value="1"/>
</dbReference>
<evidence type="ECO:0000256" key="10">
    <source>
        <dbReference type="SAM" id="Phobius"/>
    </source>
</evidence>
<dbReference type="GO" id="GO:0016887">
    <property type="term" value="F:ATP hydrolysis activity"/>
    <property type="evidence" value="ECO:0007669"/>
    <property type="project" value="InterPro"/>
</dbReference>
<feature type="compositionally biased region" description="Basic and acidic residues" evidence="9">
    <location>
        <begin position="360"/>
        <end position="375"/>
    </location>
</feature>
<dbReference type="Gene3D" id="3.40.50.300">
    <property type="entry name" value="P-loop containing nucleotide triphosphate hydrolases"/>
    <property type="match status" value="1"/>
</dbReference>
<dbReference type="GO" id="GO:0005886">
    <property type="term" value="C:plasma membrane"/>
    <property type="evidence" value="ECO:0007669"/>
    <property type="project" value="UniProtKB-SubCell"/>
</dbReference>
<dbReference type="SMART" id="SM00382">
    <property type="entry name" value="AAA"/>
    <property type="match status" value="1"/>
</dbReference>
<reference evidence="13" key="1">
    <citation type="journal article" date="2014" name="Int. J. Syst. Evol. Microbiol.">
        <title>Complete genome sequence of Corynebacterium casei LMG S-19264T (=DSM 44701T), isolated from a smear-ripened cheese.</title>
        <authorList>
            <consortium name="US DOE Joint Genome Institute (JGI-PGF)"/>
            <person name="Walter F."/>
            <person name="Albersmeier A."/>
            <person name="Kalinowski J."/>
            <person name="Ruckert C."/>
        </authorList>
    </citation>
    <scope>NUCLEOTIDE SEQUENCE</scope>
    <source>
        <strain evidence="13">CGMCC 1.15758</strain>
    </source>
</reference>
<dbReference type="AlphaFoldDB" id="A0A8J2Z3N8"/>
<feature type="transmembrane region" description="Helical" evidence="10">
    <location>
        <begin position="269"/>
        <end position="290"/>
    </location>
</feature>
<evidence type="ECO:0000256" key="1">
    <source>
        <dbReference type="ARBA" id="ARBA00004651"/>
    </source>
</evidence>
<accession>A0A8J2Z3N8</accession>
<dbReference type="Pfam" id="PF00005">
    <property type="entry name" value="ABC_tran"/>
    <property type="match status" value="1"/>
</dbReference>
<organism evidence="13 14">
    <name type="scientific">Cysteiniphilum litorale</name>
    <dbReference type="NCBI Taxonomy" id="2056700"/>
    <lineage>
        <taxon>Bacteria</taxon>
        <taxon>Pseudomonadati</taxon>
        <taxon>Pseudomonadota</taxon>
        <taxon>Gammaproteobacteria</taxon>
        <taxon>Thiotrichales</taxon>
        <taxon>Fastidiosibacteraceae</taxon>
        <taxon>Cysteiniphilum</taxon>
    </lineage>
</organism>
<dbReference type="OrthoDB" id="6336411at2"/>
<evidence type="ECO:0000313" key="13">
    <source>
        <dbReference type="EMBL" id="GGF92257.1"/>
    </source>
</evidence>
<name>A0A8J2Z3N8_9GAMM</name>